<feature type="compositionally biased region" description="Basic and acidic residues" evidence="1">
    <location>
        <begin position="8"/>
        <end position="22"/>
    </location>
</feature>
<dbReference type="InterPro" id="IPR011604">
    <property type="entry name" value="PDDEXK-like_dom_sf"/>
</dbReference>
<dbReference type="Gene3D" id="3.90.320.10">
    <property type="match status" value="1"/>
</dbReference>
<evidence type="ECO:0008006" key="4">
    <source>
        <dbReference type="Google" id="ProtNLM"/>
    </source>
</evidence>
<gene>
    <name evidence="2" type="ORF">JKP88DRAFT_273036</name>
</gene>
<evidence type="ECO:0000313" key="2">
    <source>
        <dbReference type="EMBL" id="KAG5183065.1"/>
    </source>
</evidence>
<organism evidence="2 3">
    <name type="scientific">Tribonema minus</name>
    <dbReference type="NCBI Taxonomy" id="303371"/>
    <lineage>
        <taxon>Eukaryota</taxon>
        <taxon>Sar</taxon>
        <taxon>Stramenopiles</taxon>
        <taxon>Ochrophyta</taxon>
        <taxon>PX clade</taxon>
        <taxon>Xanthophyceae</taxon>
        <taxon>Tribonematales</taxon>
        <taxon>Tribonemataceae</taxon>
        <taxon>Tribonema</taxon>
    </lineage>
</organism>
<dbReference type="EMBL" id="JAFCMP010000223">
    <property type="protein sequence ID" value="KAG5183065.1"/>
    <property type="molecule type" value="Genomic_DNA"/>
</dbReference>
<evidence type="ECO:0000313" key="3">
    <source>
        <dbReference type="Proteomes" id="UP000664859"/>
    </source>
</evidence>
<feature type="compositionally biased region" description="Acidic residues" evidence="1">
    <location>
        <begin position="312"/>
        <end position="324"/>
    </location>
</feature>
<protein>
    <recommendedName>
        <fullName evidence="4">PD-(D/E)XK endonuclease-like domain-containing protein</fullName>
    </recommendedName>
</protein>
<name>A0A835Z110_9STRA</name>
<proteinExistence type="predicted"/>
<reference evidence="2" key="1">
    <citation type="submission" date="2021-02" db="EMBL/GenBank/DDBJ databases">
        <title>First Annotated Genome of the Yellow-green Alga Tribonema minus.</title>
        <authorList>
            <person name="Mahan K.M."/>
        </authorList>
    </citation>
    <scope>NUCLEOTIDE SEQUENCE</scope>
    <source>
        <strain evidence="2">UTEX B ZZ1240</strain>
    </source>
</reference>
<sequence>MASTYGPDTEKEEAPDMPESDRVASGTDGRPASERAPPVPLAELNAHPRDSRITFMEEGHVYEVDGGRDGWISTTTFIHGLFPQFDADQIIRKMMAGRNWAKSKYHGMSAEEIKQQWAENGSSAAADGTAMHADIERLYNGLPPLTPDCKEMRMFNDFRQEFSDLVPWRTEMTIFDETVGICGSVDMVYCDPEEPGAFLIYDWKRSKAIKRSNYWENGSHPYTCKLPNCNFIHYSLQLGIYKRILQTRYGMKVNGTFLVVLHPLQHTFQRIETQNSDVVVEALFRQRQAARSIVSRSKHGRDDAEANAAEANADEANADEASEEQGDKRRKSSHGAEPDVDSAV</sequence>
<dbReference type="AlphaFoldDB" id="A0A835Z110"/>
<dbReference type="OrthoDB" id="448923at2759"/>
<dbReference type="Proteomes" id="UP000664859">
    <property type="component" value="Unassembled WGS sequence"/>
</dbReference>
<accession>A0A835Z110</accession>
<evidence type="ECO:0000256" key="1">
    <source>
        <dbReference type="SAM" id="MobiDB-lite"/>
    </source>
</evidence>
<comment type="caution">
    <text evidence="2">The sequence shown here is derived from an EMBL/GenBank/DDBJ whole genome shotgun (WGS) entry which is preliminary data.</text>
</comment>
<feature type="region of interest" description="Disordered" evidence="1">
    <location>
        <begin position="1"/>
        <end position="48"/>
    </location>
</feature>
<feature type="region of interest" description="Disordered" evidence="1">
    <location>
        <begin position="294"/>
        <end position="344"/>
    </location>
</feature>
<keyword evidence="3" id="KW-1185">Reference proteome</keyword>